<dbReference type="Proteomes" id="UP000002009">
    <property type="component" value="Chromosome 8"/>
</dbReference>
<feature type="transmembrane region" description="Helical" evidence="18">
    <location>
        <begin position="86"/>
        <end position="104"/>
    </location>
</feature>
<feature type="transmembrane region" description="Helical" evidence="18">
    <location>
        <begin position="447"/>
        <end position="469"/>
    </location>
</feature>
<protein>
    <submittedName>
        <fullName evidence="20">Ca2+:Cation antiporter family</fullName>
    </submittedName>
</protein>
<dbReference type="EMBL" id="CP001575">
    <property type="protein sequence ID" value="ACO69610.1"/>
    <property type="molecule type" value="Genomic_DNA"/>
</dbReference>
<feature type="transmembrane region" description="Helical" evidence="18">
    <location>
        <begin position="413"/>
        <end position="435"/>
    </location>
</feature>
<feature type="domain" description="Sodium/calcium exchanger membrane region" evidence="19">
    <location>
        <begin position="90"/>
        <end position="231"/>
    </location>
</feature>
<keyword evidence="11" id="KW-0630">Potassium</keyword>
<keyword evidence="8" id="KW-0732">Signal</keyword>
<comment type="similarity">
    <text evidence="2">Belongs to the Ca(2+):cation antiporter (CaCA) (TC 2.A.19) family. SLC24A subfamily.</text>
</comment>
<dbReference type="GO" id="GO:0006874">
    <property type="term" value="P:intracellular calcium ion homeostasis"/>
    <property type="evidence" value="ECO:0007669"/>
    <property type="project" value="TreeGrafter"/>
</dbReference>
<comment type="subcellular location">
    <subcellularLocation>
        <location evidence="1">Membrane</location>
        <topology evidence="1">Multi-pass membrane protein</topology>
    </subcellularLocation>
</comment>
<keyword evidence="9" id="KW-0106">Calcium</keyword>
<keyword evidence="12 18" id="KW-1133">Transmembrane helix</keyword>
<dbReference type="InParanoid" id="C1FGV6"/>
<dbReference type="GO" id="GO:0005262">
    <property type="term" value="F:calcium channel activity"/>
    <property type="evidence" value="ECO:0007669"/>
    <property type="project" value="TreeGrafter"/>
</dbReference>
<evidence type="ECO:0000256" key="2">
    <source>
        <dbReference type="ARBA" id="ARBA00005364"/>
    </source>
</evidence>
<evidence type="ECO:0000256" key="7">
    <source>
        <dbReference type="ARBA" id="ARBA00022692"/>
    </source>
</evidence>
<dbReference type="NCBIfam" id="TIGR00367">
    <property type="entry name" value="calcium/sodium antiporter"/>
    <property type="match status" value="1"/>
</dbReference>
<evidence type="ECO:0000256" key="18">
    <source>
        <dbReference type="SAM" id="Phobius"/>
    </source>
</evidence>
<dbReference type="GO" id="GO:0015293">
    <property type="term" value="F:symporter activity"/>
    <property type="evidence" value="ECO:0007669"/>
    <property type="project" value="UniProtKB-KW"/>
</dbReference>
<evidence type="ECO:0000256" key="13">
    <source>
        <dbReference type="ARBA" id="ARBA00023053"/>
    </source>
</evidence>
<feature type="compositionally biased region" description="Basic and acidic residues" evidence="17">
    <location>
        <begin position="256"/>
        <end position="266"/>
    </location>
</feature>
<keyword evidence="6" id="KW-0109">Calcium transport</keyword>
<evidence type="ECO:0000256" key="6">
    <source>
        <dbReference type="ARBA" id="ARBA00022568"/>
    </source>
</evidence>
<dbReference type="OMA" id="NGIMQLM"/>
<keyword evidence="15 18" id="KW-0472">Membrane</keyword>
<dbReference type="FunFam" id="1.20.1420.30:FF:000009">
    <property type="entry name" value="sodium/potassium/calcium exchanger 5 isoform X2"/>
    <property type="match status" value="1"/>
</dbReference>
<keyword evidence="14" id="KW-0406">Ion transport</keyword>
<feature type="compositionally biased region" description="Acidic residues" evidence="17">
    <location>
        <begin position="330"/>
        <end position="341"/>
    </location>
</feature>
<dbReference type="GeneID" id="8245704"/>
<evidence type="ECO:0000256" key="4">
    <source>
        <dbReference type="ARBA" id="ARBA00022449"/>
    </source>
</evidence>
<feature type="transmembrane region" description="Helical" evidence="18">
    <location>
        <begin position="481"/>
        <end position="503"/>
    </location>
</feature>
<feature type="compositionally biased region" description="Polar residues" evidence="17">
    <location>
        <begin position="273"/>
        <end position="282"/>
    </location>
</feature>
<evidence type="ECO:0000256" key="11">
    <source>
        <dbReference type="ARBA" id="ARBA00022958"/>
    </source>
</evidence>
<evidence type="ECO:0000256" key="9">
    <source>
        <dbReference type="ARBA" id="ARBA00022837"/>
    </source>
</evidence>
<proteinExistence type="inferred from homology"/>
<feature type="region of interest" description="Disordered" evidence="17">
    <location>
        <begin position="315"/>
        <end position="341"/>
    </location>
</feature>
<keyword evidence="7 18" id="KW-0812">Transmembrane</keyword>
<dbReference type="GO" id="GO:0005886">
    <property type="term" value="C:plasma membrane"/>
    <property type="evidence" value="ECO:0007669"/>
    <property type="project" value="TreeGrafter"/>
</dbReference>
<evidence type="ECO:0000256" key="10">
    <source>
        <dbReference type="ARBA" id="ARBA00022847"/>
    </source>
</evidence>
<feature type="transmembrane region" description="Helical" evidence="18">
    <location>
        <begin position="20"/>
        <end position="39"/>
    </location>
</feature>
<evidence type="ECO:0000256" key="12">
    <source>
        <dbReference type="ARBA" id="ARBA00022989"/>
    </source>
</evidence>
<feature type="compositionally biased region" description="Basic and acidic residues" evidence="17">
    <location>
        <begin position="315"/>
        <end position="329"/>
    </location>
</feature>
<feature type="region of interest" description="Disordered" evidence="17">
    <location>
        <begin position="256"/>
        <end position="293"/>
    </location>
</feature>
<dbReference type="FunFam" id="1.20.1420.30:FF:000004">
    <property type="entry name" value="Sodium/potassium/calcium exchanger 2 isoform 1"/>
    <property type="match status" value="1"/>
</dbReference>
<organism evidence="20 21">
    <name type="scientific">Micromonas commoda (strain RCC299 / NOUM17 / CCMP2709)</name>
    <name type="common">Picoplanktonic green alga</name>
    <dbReference type="NCBI Taxonomy" id="296587"/>
    <lineage>
        <taxon>Eukaryota</taxon>
        <taxon>Viridiplantae</taxon>
        <taxon>Chlorophyta</taxon>
        <taxon>Mamiellophyceae</taxon>
        <taxon>Mamiellales</taxon>
        <taxon>Mamiellaceae</taxon>
        <taxon>Micromonas</taxon>
    </lineage>
</organism>
<evidence type="ECO:0000256" key="15">
    <source>
        <dbReference type="ARBA" id="ARBA00023136"/>
    </source>
</evidence>
<dbReference type="RefSeq" id="XP_002508352.1">
    <property type="nucleotide sequence ID" value="XM_002508306.1"/>
</dbReference>
<reference evidence="20 21" key="1">
    <citation type="journal article" date="2009" name="Science">
        <title>Green evolution and dynamic adaptations revealed by genomes of the marine picoeukaryotes Micromonas.</title>
        <authorList>
            <person name="Worden A.Z."/>
            <person name="Lee J.H."/>
            <person name="Mock T."/>
            <person name="Rouze P."/>
            <person name="Simmons M.P."/>
            <person name="Aerts A.L."/>
            <person name="Allen A.E."/>
            <person name="Cuvelier M.L."/>
            <person name="Derelle E."/>
            <person name="Everett M.V."/>
            <person name="Foulon E."/>
            <person name="Grimwood J."/>
            <person name="Gundlach H."/>
            <person name="Henrissat B."/>
            <person name="Napoli C."/>
            <person name="McDonald S.M."/>
            <person name="Parker M.S."/>
            <person name="Rombauts S."/>
            <person name="Salamov A."/>
            <person name="Von Dassow P."/>
            <person name="Badger J.H."/>
            <person name="Coutinho P.M."/>
            <person name="Demir E."/>
            <person name="Dubchak I."/>
            <person name="Gentemann C."/>
            <person name="Eikrem W."/>
            <person name="Gready J.E."/>
            <person name="John U."/>
            <person name="Lanier W."/>
            <person name="Lindquist E.A."/>
            <person name="Lucas S."/>
            <person name="Mayer K.F."/>
            <person name="Moreau H."/>
            <person name="Not F."/>
            <person name="Otillar R."/>
            <person name="Panaud O."/>
            <person name="Pangilinan J."/>
            <person name="Paulsen I."/>
            <person name="Piegu B."/>
            <person name="Poliakov A."/>
            <person name="Robbens S."/>
            <person name="Schmutz J."/>
            <person name="Toulza E."/>
            <person name="Wyss T."/>
            <person name="Zelensky A."/>
            <person name="Zhou K."/>
            <person name="Armbrust E.V."/>
            <person name="Bhattacharya D."/>
            <person name="Goodenough U.W."/>
            <person name="Van de Peer Y."/>
            <person name="Grigoriev I.V."/>
        </authorList>
    </citation>
    <scope>NUCLEOTIDE SEQUENCE [LARGE SCALE GENOMIC DNA]</scope>
    <source>
        <strain evidence="21">RCC299 / NOUM17</strain>
    </source>
</reference>
<dbReference type="OrthoDB" id="2127281at2759"/>
<dbReference type="InterPro" id="IPR044880">
    <property type="entry name" value="NCX_ion-bd_dom_sf"/>
</dbReference>
<evidence type="ECO:0000256" key="3">
    <source>
        <dbReference type="ARBA" id="ARBA00022448"/>
    </source>
</evidence>
<dbReference type="Gene3D" id="1.20.1420.30">
    <property type="entry name" value="NCX, central ion-binding region"/>
    <property type="match status" value="2"/>
</dbReference>
<keyword evidence="4" id="KW-0050">Antiport</keyword>
<feature type="transmembrane region" description="Helical" evidence="18">
    <location>
        <begin position="380"/>
        <end position="401"/>
    </location>
</feature>
<feature type="transmembrane region" description="Helical" evidence="18">
    <location>
        <begin position="189"/>
        <end position="207"/>
    </location>
</feature>
<evidence type="ECO:0000256" key="8">
    <source>
        <dbReference type="ARBA" id="ARBA00022729"/>
    </source>
</evidence>
<keyword evidence="3" id="KW-0813">Transport</keyword>
<dbReference type="Pfam" id="PF01699">
    <property type="entry name" value="Na_Ca_ex"/>
    <property type="match status" value="2"/>
</dbReference>
<dbReference type="PANTHER" id="PTHR10846">
    <property type="entry name" value="SODIUM/POTASSIUM/CALCIUM EXCHANGER"/>
    <property type="match status" value="1"/>
</dbReference>
<evidence type="ECO:0000256" key="17">
    <source>
        <dbReference type="SAM" id="MobiDB-lite"/>
    </source>
</evidence>
<name>C1FGV6_MICCC</name>
<keyword evidence="21" id="KW-1185">Reference proteome</keyword>
<sequence>MMGVGARFKRSPGARRTHQVLRLGCFGAAAVVLAVFSLLSESDDGSHGDAFTGGGALSTMRRRLTEEGSLYPDDAFGKSGMKKGAIILHVIGVMYTFAGIAIVCDDFFVPALEVLVEKYKIEDDVAGATFMAAGGSAPELFTALIGVFIAKSNVGFGTIIGSAVFNVLFVIGACAFFSKEILVLTWWPLFRDCCWYTFDLLMLYVFFRDEHIDMWESGVLLLFYISYVAFMSQNTRVETFFKRSILRQRDFVATTRHDEERAEKKAQAIGSPATPSKLSQVSPGPGAVTESELARTLTPKGLERTSTPRALVRKESKRLIKSDSSKDPGPDDDDDDDGGIDLDWPEGLGNQVYYVLLCPIMFGLAYTIPNCKKKEHLWPVVFIESILYIGFFSYFMVWWATSIGAVVGISDEVMGYTFLAAGTSVPDLMSSVIVARQGFGDMAVSSSIGSNIFDITFGLPLPWFLWSIIEGGKGIDVISNSLNFSLLLLILMLVSVVVIIAACGWKMTSGLGFSMVVLYGLFLALAIMNSRGVIGGID</sequence>
<dbReference type="InterPro" id="IPR004837">
    <property type="entry name" value="NaCa_Exmemb"/>
</dbReference>
<feature type="transmembrane region" description="Helical" evidence="18">
    <location>
        <begin position="156"/>
        <end position="177"/>
    </location>
</feature>
<evidence type="ECO:0000313" key="21">
    <source>
        <dbReference type="Proteomes" id="UP000002009"/>
    </source>
</evidence>
<feature type="transmembrane region" description="Helical" evidence="18">
    <location>
        <begin position="510"/>
        <end position="528"/>
    </location>
</feature>
<keyword evidence="13" id="KW-0915">Sodium</keyword>
<keyword evidence="16" id="KW-0739">Sodium transport</keyword>
<keyword evidence="5" id="KW-0633">Potassium transport</keyword>
<dbReference type="InterPro" id="IPR004481">
    <property type="entry name" value="K/Na/Ca-exchanger"/>
</dbReference>
<dbReference type="GO" id="GO:0008273">
    <property type="term" value="F:calcium, potassium:sodium antiporter activity"/>
    <property type="evidence" value="ECO:0007669"/>
    <property type="project" value="TreeGrafter"/>
</dbReference>
<evidence type="ECO:0000259" key="19">
    <source>
        <dbReference type="Pfam" id="PF01699"/>
    </source>
</evidence>
<evidence type="ECO:0000256" key="14">
    <source>
        <dbReference type="ARBA" id="ARBA00023065"/>
    </source>
</evidence>
<dbReference type="KEGG" id="mis:MICPUN_61010"/>
<dbReference type="eggNOG" id="KOG1307">
    <property type="taxonomic scope" value="Eukaryota"/>
</dbReference>
<feature type="transmembrane region" description="Helical" evidence="18">
    <location>
        <begin position="125"/>
        <end position="150"/>
    </location>
</feature>
<dbReference type="PANTHER" id="PTHR10846:SF72">
    <property type="entry name" value="SODIUM_POTASSIUM_CALCIUM EXCHANGER NCKX30C"/>
    <property type="match status" value="1"/>
</dbReference>
<gene>
    <name evidence="20" type="ORF">MICPUN_61010</name>
</gene>
<keyword evidence="10" id="KW-0769">Symport</keyword>
<evidence type="ECO:0000313" key="20">
    <source>
        <dbReference type="EMBL" id="ACO69610.1"/>
    </source>
</evidence>
<evidence type="ECO:0000256" key="1">
    <source>
        <dbReference type="ARBA" id="ARBA00004141"/>
    </source>
</evidence>
<dbReference type="AlphaFoldDB" id="C1FGV6"/>
<accession>C1FGV6</accession>
<evidence type="ECO:0000256" key="5">
    <source>
        <dbReference type="ARBA" id="ARBA00022538"/>
    </source>
</evidence>
<evidence type="ECO:0000256" key="16">
    <source>
        <dbReference type="ARBA" id="ARBA00023201"/>
    </source>
</evidence>
<feature type="domain" description="Sodium/calcium exchanger membrane region" evidence="19">
    <location>
        <begin position="379"/>
        <end position="527"/>
    </location>
</feature>